<proteinExistence type="predicted"/>
<dbReference type="Proteomes" id="UP000095284">
    <property type="component" value="Unplaced"/>
</dbReference>
<protein>
    <submittedName>
        <fullName evidence="2">Ovule protein</fullName>
    </submittedName>
</protein>
<sequence length="64" mass="7414">ESFGRDGILGKPWAVEKAKKQKTATHFILGFRCFRMDSKVLMRKGWLVMAYIHILNKSTAMKEL</sequence>
<evidence type="ECO:0000313" key="1">
    <source>
        <dbReference type="Proteomes" id="UP000095284"/>
    </source>
</evidence>
<accession>A0A1I7SNH6</accession>
<name>A0A1I7SNH6_BURXY</name>
<reference evidence="2" key="1">
    <citation type="submission" date="2016-11" db="UniProtKB">
        <authorList>
            <consortium name="WormBaseParasite"/>
        </authorList>
    </citation>
    <scope>IDENTIFICATION</scope>
</reference>
<dbReference type="WBParaSite" id="BXY_1461600.1">
    <property type="protein sequence ID" value="BXY_1461600.1"/>
    <property type="gene ID" value="BXY_1461600"/>
</dbReference>
<organism evidence="1 2">
    <name type="scientific">Bursaphelenchus xylophilus</name>
    <name type="common">Pinewood nematode worm</name>
    <name type="synonym">Aphelenchoides xylophilus</name>
    <dbReference type="NCBI Taxonomy" id="6326"/>
    <lineage>
        <taxon>Eukaryota</taxon>
        <taxon>Metazoa</taxon>
        <taxon>Ecdysozoa</taxon>
        <taxon>Nematoda</taxon>
        <taxon>Chromadorea</taxon>
        <taxon>Rhabditida</taxon>
        <taxon>Tylenchina</taxon>
        <taxon>Tylenchomorpha</taxon>
        <taxon>Aphelenchoidea</taxon>
        <taxon>Aphelenchoididae</taxon>
        <taxon>Bursaphelenchus</taxon>
    </lineage>
</organism>
<dbReference type="AlphaFoldDB" id="A0A1I7SNH6"/>
<evidence type="ECO:0000313" key="2">
    <source>
        <dbReference type="WBParaSite" id="BXY_1461600.1"/>
    </source>
</evidence>